<organism evidence="1 2">
    <name type="scientific">Conexivisphaera calida</name>
    <dbReference type="NCBI Taxonomy" id="1874277"/>
    <lineage>
        <taxon>Archaea</taxon>
        <taxon>Nitrososphaerota</taxon>
        <taxon>Conexivisphaeria</taxon>
        <taxon>Conexivisphaerales</taxon>
        <taxon>Conexivisphaeraceae</taxon>
        <taxon>Conexivisphaera</taxon>
    </lineage>
</organism>
<keyword evidence="2" id="KW-1185">Reference proteome</keyword>
<dbReference type="GO" id="GO:0070681">
    <property type="term" value="P:glutaminyl-tRNAGln biosynthesis via transamidation"/>
    <property type="evidence" value="ECO:0007669"/>
    <property type="project" value="TreeGrafter"/>
</dbReference>
<dbReference type="PANTHER" id="PTHR15004">
    <property type="entry name" value="GLUTAMYL-TRNA(GLN) AMIDOTRANSFERASE SUBUNIT C, MITOCHONDRIAL"/>
    <property type="match status" value="1"/>
</dbReference>
<evidence type="ECO:0000313" key="1">
    <source>
        <dbReference type="EMBL" id="BBE41881.1"/>
    </source>
</evidence>
<reference evidence="1 2" key="1">
    <citation type="journal article" date="2019" name="ISME J.">
        <title>Isolation and characterization of a thermophilic sulfur- and iron-reducing thaumarchaeote from a terrestrial acidic hot spring.</title>
        <authorList>
            <person name="Kato S."/>
            <person name="Itoh T."/>
            <person name="Yuki M."/>
            <person name="Nagamori M."/>
            <person name="Ohnishi M."/>
            <person name="Uematsu K."/>
            <person name="Suzuki K."/>
            <person name="Takashina T."/>
            <person name="Ohkuma M."/>
        </authorList>
    </citation>
    <scope>NUCLEOTIDE SEQUENCE [LARGE SCALE GENOMIC DNA]</scope>
    <source>
        <strain evidence="1 2">NAS-02</strain>
    </source>
</reference>
<dbReference type="InterPro" id="IPR003837">
    <property type="entry name" value="GatC"/>
</dbReference>
<dbReference type="Gene3D" id="1.10.20.60">
    <property type="entry name" value="Glu-tRNAGln amidotransferase C subunit, N-terminal domain"/>
    <property type="match status" value="1"/>
</dbReference>
<dbReference type="KEGG" id="ccai:NAS2_0492"/>
<dbReference type="GO" id="GO:0006450">
    <property type="term" value="P:regulation of translational fidelity"/>
    <property type="evidence" value="ECO:0007669"/>
    <property type="project" value="InterPro"/>
</dbReference>
<protein>
    <recommendedName>
        <fullName evidence="3">Aspartyl/glutamyl-tRNA(Asn/Gln) amidotransferase subunit C</fullName>
    </recommendedName>
</protein>
<sequence length="90" mass="10447">MSLDIERLKRLAAMDLSPDEEDEVARRLTEVVKYLDRLRSLDLSGVEPMYAAGYDEANYRPDVPSSFDPDEVMRVVPKKKDRYVRAPRMV</sequence>
<dbReference type="GeneID" id="55584310"/>
<dbReference type="Proteomes" id="UP000509448">
    <property type="component" value="Chromosome"/>
</dbReference>
<dbReference type="PANTHER" id="PTHR15004:SF0">
    <property type="entry name" value="GLUTAMYL-TRNA(GLN) AMIDOTRANSFERASE SUBUNIT C, MITOCHONDRIAL"/>
    <property type="match status" value="1"/>
</dbReference>
<evidence type="ECO:0008006" key="3">
    <source>
        <dbReference type="Google" id="ProtNLM"/>
    </source>
</evidence>
<proteinExistence type="predicted"/>
<dbReference type="EMBL" id="AP018732">
    <property type="protein sequence ID" value="BBE41881.1"/>
    <property type="molecule type" value="Genomic_DNA"/>
</dbReference>
<gene>
    <name evidence="1" type="ORF">NAS2_0492</name>
</gene>
<dbReference type="RefSeq" id="WP_174448173.1">
    <property type="nucleotide sequence ID" value="NZ_AP018732.1"/>
</dbReference>
<dbReference type="Pfam" id="PF02686">
    <property type="entry name" value="GatC"/>
    <property type="match status" value="1"/>
</dbReference>
<dbReference type="GO" id="GO:0030956">
    <property type="term" value="C:glutamyl-tRNA(Gln) amidotransferase complex"/>
    <property type="evidence" value="ECO:0007669"/>
    <property type="project" value="TreeGrafter"/>
</dbReference>
<accession>A0A4P2VCM8</accession>
<dbReference type="NCBIfam" id="TIGR00135">
    <property type="entry name" value="gatC"/>
    <property type="match status" value="1"/>
</dbReference>
<name>A0A4P2VCM8_9ARCH</name>
<evidence type="ECO:0000313" key="2">
    <source>
        <dbReference type="Proteomes" id="UP000509448"/>
    </source>
</evidence>
<dbReference type="AlphaFoldDB" id="A0A4P2VCM8"/>
<dbReference type="InterPro" id="IPR036113">
    <property type="entry name" value="Asp/Glu-ADT_sf_sub_c"/>
</dbReference>
<dbReference type="SUPFAM" id="SSF141000">
    <property type="entry name" value="Glu-tRNAGln amidotransferase C subunit"/>
    <property type="match status" value="1"/>
</dbReference>